<feature type="domain" description="Fibronectin type III-like" evidence="3">
    <location>
        <begin position="159"/>
        <end position="228"/>
    </location>
</feature>
<dbReference type="Gene3D" id="2.60.40.10">
    <property type="entry name" value="Immunoglobulins"/>
    <property type="match status" value="1"/>
</dbReference>
<dbReference type="InterPro" id="IPR026891">
    <property type="entry name" value="Fn3-like"/>
</dbReference>
<dbReference type="InterPro" id="IPR002772">
    <property type="entry name" value="Glyco_hydro_3_C"/>
</dbReference>
<dbReference type="AlphaFoldDB" id="A0A831LQV3"/>
<gene>
    <name evidence="4" type="ORF">ENN90_05105</name>
</gene>
<keyword evidence="2 4" id="KW-0378">Hydrolase</keyword>
<evidence type="ECO:0000313" key="4">
    <source>
        <dbReference type="EMBL" id="HDR50987.1"/>
    </source>
</evidence>
<accession>A0A831LQV3</accession>
<feature type="non-terminal residue" evidence="4">
    <location>
        <position position="1"/>
    </location>
</feature>
<sequence length="242" mass="26769">FPGFKGGDRTDMELPSVQRNCLKALKEAGKTVIFISCSGSALAFEPELETTDAILQAWYAGESGGQAVADVLFGDYNPSGKLPITFYRNSDNLGDFEDYSMQGRTYRYATDYLYPFGFGLSYTTFEIGKAKLSKSTIKADETLIMKIPVKNAGKRDGTEIVQVYVRKVNDIDGPLKTLRGYQRVEVPAGKTKQANIELPASSFEFYDWEQMGIAVTPGEYVVYYGNSSDAKDLKKAKVAIKN</sequence>
<dbReference type="Pfam" id="PF01915">
    <property type="entry name" value="Glyco_hydro_3_C"/>
    <property type="match status" value="1"/>
</dbReference>
<dbReference type="PANTHER" id="PTHR42715">
    <property type="entry name" value="BETA-GLUCOSIDASE"/>
    <property type="match status" value="1"/>
</dbReference>
<evidence type="ECO:0000256" key="2">
    <source>
        <dbReference type="ARBA" id="ARBA00022801"/>
    </source>
</evidence>
<dbReference type="GO" id="GO:0004553">
    <property type="term" value="F:hydrolase activity, hydrolyzing O-glycosyl compounds"/>
    <property type="evidence" value="ECO:0007669"/>
    <property type="project" value="InterPro"/>
</dbReference>
<proteinExistence type="inferred from homology"/>
<dbReference type="InterPro" id="IPR013783">
    <property type="entry name" value="Ig-like_fold"/>
</dbReference>
<evidence type="ECO:0000256" key="1">
    <source>
        <dbReference type="ARBA" id="ARBA00005336"/>
    </source>
</evidence>
<dbReference type="Proteomes" id="UP000886047">
    <property type="component" value="Unassembled WGS sequence"/>
</dbReference>
<dbReference type="SMART" id="SM01217">
    <property type="entry name" value="Fn3_like"/>
    <property type="match status" value="1"/>
</dbReference>
<comment type="caution">
    <text evidence="4">The sequence shown here is derived from an EMBL/GenBank/DDBJ whole genome shotgun (WGS) entry which is preliminary data.</text>
</comment>
<evidence type="ECO:0000259" key="3">
    <source>
        <dbReference type="SMART" id="SM01217"/>
    </source>
</evidence>
<dbReference type="PANTHER" id="PTHR42715:SF10">
    <property type="entry name" value="BETA-GLUCOSIDASE"/>
    <property type="match status" value="1"/>
</dbReference>
<comment type="similarity">
    <text evidence="1">Belongs to the glycosyl hydrolase 3 family.</text>
</comment>
<dbReference type="InterPro" id="IPR036881">
    <property type="entry name" value="Glyco_hydro_3_C_sf"/>
</dbReference>
<organism evidence="4">
    <name type="scientific">Mariniphaga anaerophila</name>
    <dbReference type="NCBI Taxonomy" id="1484053"/>
    <lineage>
        <taxon>Bacteria</taxon>
        <taxon>Pseudomonadati</taxon>
        <taxon>Bacteroidota</taxon>
        <taxon>Bacteroidia</taxon>
        <taxon>Marinilabiliales</taxon>
        <taxon>Prolixibacteraceae</taxon>
        <taxon>Mariniphaga</taxon>
    </lineage>
</organism>
<dbReference type="EMBL" id="DSDK01000281">
    <property type="protein sequence ID" value="HDR50987.1"/>
    <property type="molecule type" value="Genomic_DNA"/>
</dbReference>
<dbReference type="Pfam" id="PF14310">
    <property type="entry name" value="Fn3-like"/>
    <property type="match status" value="1"/>
</dbReference>
<dbReference type="SUPFAM" id="SSF52279">
    <property type="entry name" value="Beta-D-glucan exohydrolase, C-terminal domain"/>
    <property type="match status" value="1"/>
</dbReference>
<protein>
    <submittedName>
        <fullName evidence="4">Glycoside hydrolase family 3 protein</fullName>
    </submittedName>
</protein>
<dbReference type="GO" id="GO:0005975">
    <property type="term" value="P:carbohydrate metabolic process"/>
    <property type="evidence" value="ECO:0007669"/>
    <property type="project" value="InterPro"/>
</dbReference>
<reference evidence="4" key="1">
    <citation type="journal article" date="2020" name="mSystems">
        <title>Genome- and Community-Level Interaction Insights into Carbon Utilization and Element Cycling Functions of Hydrothermarchaeota in Hydrothermal Sediment.</title>
        <authorList>
            <person name="Zhou Z."/>
            <person name="Liu Y."/>
            <person name="Xu W."/>
            <person name="Pan J."/>
            <person name="Luo Z.H."/>
            <person name="Li M."/>
        </authorList>
    </citation>
    <scope>NUCLEOTIDE SEQUENCE [LARGE SCALE GENOMIC DNA]</scope>
    <source>
        <strain evidence="4">SpSt-1217</strain>
    </source>
</reference>
<dbReference type="Gene3D" id="3.40.50.1700">
    <property type="entry name" value="Glycoside hydrolase family 3 C-terminal domain"/>
    <property type="match status" value="1"/>
</dbReference>
<dbReference type="InterPro" id="IPR050288">
    <property type="entry name" value="Cellulose_deg_GH3"/>
</dbReference>
<name>A0A831LQV3_9BACT</name>